<feature type="region of interest" description="Disordered" evidence="9">
    <location>
        <begin position="84"/>
        <end position="111"/>
    </location>
</feature>
<dbReference type="PANTHER" id="PTHR10127">
    <property type="entry name" value="DISCOIDIN, CUB, EGF, LAMININ , AND ZINC METALLOPROTEASE DOMAIN CONTAINING"/>
    <property type="match status" value="1"/>
</dbReference>
<evidence type="ECO:0000313" key="11">
    <source>
        <dbReference type="EMBL" id="RWS20292.1"/>
    </source>
</evidence>
<accession>A0A443RY42</accession>
<dbReference type="Pfam" id="PF01400">
    <property type="entry name" value="Astacin"/>
    <property type="match status" value="1"/>
</dbReference>
<evidence type="ECO:0000256" key="5">
    <source>
        <dbReference type="ARBA" id="ARBA00022833"/>
    </source>
</evidence>
<dbReference type="OrthoDB" id="8120342at2759"/>
<evidence type="ECO:0000256" key="3">
    <source>
        <dbReference type="ARBA" id="ARBA00022723"/>
    </source>
</evidence>
<keyword evidence="2 8" id="KW-0645">Protease</keyword>
<dbReference type="GO" id="GO:0008270">
    <property type="term" value="F:zinc ion binding"/>
    <property type="evidence" value="ECO:0007669"/>
    <property type="project" value="InterPro"/>
</dbReference>
<evidence type="ECO:0000256" key="9">
    <source>
        <dbReference type="SAM" id="MobiDB-lite"/>
    </source>
</evidence>
<protein>
    <recommendedName>
        <fullName evidence="8">Metalloendopeptidase</fullName>
        <ecNumber evidence="8">3.4.24.-</ecNumber>
    </recommendedName>
</protein>
<dbReference type="GO" id="GO:0004222">
    <property type="term" value="F:metalloendopeptidase activity"/>
    <property type="evidence" value="ECO:0007669"/>
    <property type="project" value="UniProtKB-UniRule"/>
</dbReference>
<dbReference type="Gene3D" id="3.40.390.10">
    <property type="entry name" value="Collagenase (Catalytic Domain)"/>
    <property type="match status" value="1"/>
</dbReference>
<dbReference type="Proteomes" id="UP000288716">
    <property type="component" value="Unassembled WGS sequence"/>
</dbReference>
<dbReference type="InterPro" id="IPR024079">
    <property type="entry name" value="MetalloPept_cat_dom_sf"/>
</dbReference>
<keyword evidence="5 8" id="KW-0862">Zinc</keyword>
<gene>
    <name evidence="11" type="ORF">B4U80_02546</name>
</gene>
<evidence type="ECO:0000313" key="12">
    <source>
        <dbReference type="Proteomes" id="UP000288716"/>
    </source>
</evidence>
<evidence type="ECO:0000256" key="7">
    <source>
        <dbReference type="ARBA" id="ARBA00025529"/>
    </source>
</evidence>
<dbReference type="EC" id="3.4.24.-" evidence="8"/>
<evidence type="ECO:0000256" key="4">
    <source>
        <dbReference type="ARBA" id="ARBA00022801"/>
    </source>
</evidence>
<dbReference type="InterPro" id="IPR006026">
    <property type="entry name" value="Peptidase_Metallo"/>
</dbReference>
<keyword evidence="12" id="KW-1185">Reference proteome</keyword>
<reference evidence="11 12" key="1">
    <citation type="journal article" date="2018" name="Gigascience">
        <title>Genomes of trombidid mites reveal novel predicted allergens and laterally-transferred genes associated with secondary metabolism.</title>
        <authorList>
            <person name="Dong X."/>
            <person name="Chaisiri K."/>
            <person name="Xia D."/>
            <person name="Armstrong S.D."/>
            <person name="Fang Y."/>
            <person name="Donnelly M.J."/>
            <person name="Kadowaki T."/>
            <person name="McGarry J.W."/>
            <person name="Darby A.C."/>
            <person name="Makepeace B.L."/>
        </authorList>
    </citation>
    <scope>NUCLEOTIDE SEQUENCE [LARGE SCALE GENOMIC DNA]</scope>
    <source>
        <strain evidence="11">UoL-UT</strain>
    </source>
</reference>
<dbReference type="AlphaFoldDB" id="A0A443RY42"/>
<organism evidence="11 12">
    <name type="scientific">Leptotrombidium deliense</name>
    <dbReference type="NCBI Taxonomy" id="299467"/>
    <lineage>
        <taxon>Eukaryota</taxon>
        <taxon>Metazoa</taxon>
        <taxon>Ecdysozoa</taxon>
        <taxon>Arthropoda</taxon>
        <taxon>Chelicerata</taxon>
        <taxon>Arachnida</taxon>
        <taxon>Acari</taxon>
        <taxon>Acariformes</taxon>
        <taxon>Trombidiformes</taxon>
        <taxon>Prostigmata</taxon>
        <taxon>Anystina</taxon>
        <taxon>Parasitengona</taxon>
        <taxon>Trombiculoidea</taxon>
        <taxon>Trombiculidae</taxon>
        <taxon>Leptotrombidium</taxon>
    </lineage>
</organism>
<evidence type="ECO:0000256" key="1">
    <source>
        <dbReference type="ARBA" id="ARBA00011245"/>
    </source>
</evidence>
<keyword evidence="4 8" id="KW-0378">Hydrolase</keyword>
<dbReference type="SMART" id="SM00235">
    <property type="entry name" value="ZnMc"/>
    <property type="match status" value="1"/>
</dbReference>
<proteinExistence type="predicted"/>
<evidence type="ECO:0000256" key="8">
    <source>
        <dbReference type="RuleBase" id="RU361183"/>
    </source>
</evidence>
<dbReference type="PANTHER" id="PTHR10127:SF780">
    <property type="entry name" value="METALLOENDOPEPTIDASE"/>
    <property type="match status" value="1"/>
</dbReference>
<evidence type="ECO:0000256" key="2">
    <source>
        <dbReference type="ARBA" id="ARBA00022670"/>
    </source>
</evidence>
<feature type="domain" description="Peptidase metallopeptidase" evidence="10">
    <location>
        <begin position="1"/>
        <end position="111"/>
    </location>
</feature>
<evidence type="ECO:0000256" key="6">
    <source>
        <dbReference type="ARBA" id="ARBA00023049"/>
    </source>
</evidence>
<comment type="function">
    <text evidence="7">Zinc metalloprotease. Provoques deadhesion of endothelial cells from cell cultures, and also degradation of fibronectin, fibrinogen and gelatin in vitro. Its role in the venom is not fully understood but it might act as a spreading factor that facilitates diffusion of other venom toxins. Alternatively, it might be involved in the proteolytic processing of other venom toxins or it might play a role in extra-oral digestion of prey.</text>
</comment>
<keyword evidence="3 8" id="KW-0479">Metal-binding</keyword>
<dbReference type="EMBL" id="NCKV01018527">
    <property type="protein sequence ID" value="RWS20292.1"/>
    <property type="molecule type" value="Genomic_DNA"/>
</dbReference>
<comment type="cofactor">
    <cofactor evidence="8">
        <name>Zn(2+)</name>
        <dbReference type="ChEBI" id="CHEBI:29105"/>
    </cofactor>
    <text evidence="8">Binds 1 zinc ion per subunit.</text>
</comment>
<dbReference type="PRINTS" id="PR00480">
    <property type="entry name" value="ASTACIN"/>
</dbReference>
<dbReference type="GO" id="GO:0006508">
    <property type="term" value="P:proteolysis"/>
    <property type="evidence" value="ECO:0007669"/>
    <property type="project" value="UniProtKB-KW"/>
</dbReference>
<comment type="subunit">
    <text evidence="1">Monomer.</text>
</comment>
<name>A0A443RY42_9ACAR</name>
<comment type="caution">
    <text evidence="11">The sequence shown here is derived from an EMBL/GenBank/DDBJ whole genome shotgun (WGS) entry which is preliminary data.</text>
</comment>
<keyword evidence="6 8" id="KW-0482">Metalloprotease</keyword>
<evidence type="ECO:0000259" key="10">
    <source>
        <dbReference type="SMART" id="SM00235"/>
    </source>
</evidence>
<dbReference type="InterPro" id="IPR001506">
    <property type="entry name" value="Peptidase_M12A"/>
</dbReference>
<dbReference type="VEuPathDB" id="VectorBase:LDEU011748"/>
<dbReference type="SUPFAM" id="SSF55486">
    <property type="entry name" value="Metalloproteases ('zincins'), catalytic domain"/>
    <property type="match status" value="1"/>
</dbReference>
<sequence>MEKWNSSIPVSSFIVRETKGRFTHAKTCIRFIPRNGHKRYITVGYDKNECGVAYGLNIDVGDACPGRKCGVFIHELGHHLGYDHEQDRPDRDEYIRGPDYRQKDQNLKLTA</sequence>